<evidence type="ECO:0000313" key="1">
    <source>
        <dbReference type="EMBL" id="KAJ7521182.1"/>
    </source>
</evidence>
<comment type="caution">
    <text evidence="1">The sequence shown here is derived from an EMBL/GenBank/DDBJ whole genome shotgun (WGS) entry which is preliminary data.</text>
</comment>
<name>A0ACC2AUH5_DIPCM</name>
<accession>A0ACC2AUH5</accession>
<dbReference type="EMBL" id="CM055110">
    <property type="protein sequence ID" value="KAJ7521182.1"/>
    <property type="molecule type" value="Genomic_DNA"/>
</dbReference>
<proteinExistence type="predicted"/>
<keyword evidence="2" id="KW-1185">Reference proteome</keyword>
<dbReference type="Proteomes" id="UP001162992">
    <property type="component" value="Chromosome 19"/>
</dbReference>
<protein>
    <submittedName>
        <fullName evidence="1">Uncharacterized protein</fullName>
    </submittedName>
</protein>
<organism evidence="1 2">
    <name type="scientific">Diphasiastrum complanatum</name>
    <name type="common">Issler's clubmoss</name>
    <name type="synonym">Lycopodium complanatum</name>
    <dbReference type="NCBI Taxonomy" id="34168"/>
    <lineage>
        <taxon>Eukaryota</taxon>
        <taxon>Viridiplantae</taxon>
        <taxon>Streptophyta</taxon>
        <taxon>Embryophyta</taxon>
        <taxon>Tracheophyta</taxon>
        <taxon>Lycopodiopsida</taxon>
        <taxon>Lycopodiales</taxon>
        <taxon>Lycopodiaceae</taxon>
        <taxon>Lycopodioideae</taxon>
        <taxon>Diphasiastrum</taxon>
    </lineage>
</organism>
<sequence>MTVEFVTVVVDEELSLKVRVFRPDETETRDAVIVLVHQHTLFGGNQGLVMGLANQLAAKGFVTVTFDMRGAGRSTGRASITGTAEVQDVVTVCRWAASHLPAPRIVVSGSSVGATISGAAIDQVEQVIGYVGLGYPFGWLGWLFFGQHKEPLLNSKKPKLFVMGERDGFTSVRQFRNALKLATGRIVTHLLPKVGHFQMERPSFDATLAEKIGAFATSLE</sequence>
<evidence type="ECO:0000313" key="2">
    <source>
        <dbReference type="Proteomes" id="UP001162992"/>
    </source>
</evidence>
<gene>
    <name evidence="1" type="ORF">O6H91_19G041900</name>
</gene>
<reference evidence="2" key="1">
    <citation type="journal article" date="2024" name="Proc. Natl. Acad. Sci. U.S.A.">
        <title>Extraordinary preservation of gene collinearity over three hundred million years revealed in homosporous lycophytes.</title>
        <authorList>
            <person name="Li C."/>
            <person name="Wickell D."/>
            <person name="Kuo L.Y."/>
            <person name="Chen X."/>
            <person name="Nie B."/>
            <person name="Liao X."/>
            <person name="Peng D."/>
            <person name="Ji J."/>
            <person name="Jenkins J."/>
            <person name="Williams M."/>
            <person name="Shu S."/>
            <person name="Plott C."/>
            <person name="Barry K."/>
            <person name="Rajasekar S."/>
            <person name="Grimwood J."/>
            <person name="Han X."/>
            <person name="Sun S."/>
            <person name="Hou Z."/>
            <person name="He W."/>
            <person name="Dai G."/>
            <person name="Sun C."/>
            <person name="Schmutz J."/>
            <person name="Leebens-Mack J.H."/>
            <person name="Li F.W."/>
            <person name="Wang L."/>
        </authorList>
    </citation>
    <scope>NUCLEOTIDE SEQUENCE [LARGE SCALE GENOMIC DNA]</scope>
    <source>
        <strain evidence="2">cv. PW_Plant_1</strain>
    </source>
</reference>